<dbReference type="Pfam" id="PF13560">
    <property type="entry name" value="HTH_31"/>
    <property type="match status" value="1"/>
</dbReference>
<dbReference type="InterPro" id="IPR010982">
    <property type="entry name" value="Lambda_DNA-bd_dom_sf"/>
</dbReference>
<reference evidence="3 4" key="1">
    <citation type="submission" date="2019-03" db="EMBL/GenBank/DDBJ databases">
        <title>Draft genome sequences of novel Actinobacteria.</title>
        <authorList>
            <person name="Sahin N."/>
            <person name="Ay H."/>
            <person name="Saygin H."/>
        </authorList>
    </citation>
    <scope>NUCLEOTIDE SEQUENCE [LARGE SCALE GENOMIC DNA]</scope>
    <source>
        <strain evidence="3 4">DSM 45347</strain>
    </source>
</reference>
<sequence>MIGSVAAVLAIVPSLPKNPISCDKDHRPVLRFRCNQPNRKQEQRCRSFVTPLTPGSPCGTSWPSVCASSGEKMGLSLTQCGEIIGAARSTVSNLEAGRRRPQDDQMRLLDRAYGTGLLFQVLLWFARMAHDPDWGRQIDKYEEEASRSRPTTARSSRLLSRRTTTHGPASGRVNSRTWTPP</sequence>
<dbReference type="PROSITE" id="PS50943">
    <property type="entry name" value="HTH_CROC1"/>
    <property type="match status" value="1"/>
</dbReference>
<dbReference type="CDD" id="cd00093">
    <property type="entry name" value="HTH_XRE"/>
    <property type="match status" value="1"/>
</dbReference>
<dbReference type="GO" id="GO:0003677">
    <property type="term" value="F:DNA binding"/>
    <property type="evidence" value="ECO:0007669"/>
    <property type="project" value="InterPro"/>
</dbReference>
<dbReference type="Proteomes" id="UP000295431">
    <property type="component" value="Unassembled WGS sequence"/>
</dbReference>
<feature type="compositionally biased region" description="Polar residues" evidence="1">
    <location>
        <begin position="172"/>
        <end position="181"/>
    </location>
</feature>
<dbReference type="AlphaFoldDB" id="A0A4R4NU37"/>
<comment type="caution">
    <text evidence="3">The sequence shown here is derived from an EMBL/GenBank/DDBJ whole genome shotgun (WGS) entry which is preliminary data.</text>
</comment>
<dbReference type="OrthoDB" id="3355929at2"/>
<organism evidence="3 4">
    <name type="scientific">Actinomadura bangladeshensis</name>
    <dbReference type="NCBI Taxonomy" id="453573"/>
    <lineage>
        <taxon>Bacteria</taxon>
        <taxon>Bacillati</taxon>
        <taxon>Actinomycetota</taxon>
        <taxon>Actinomycetes</taxon>
        <taxon>Streptosporangiales</taxon>
        <taxon>Thermomonosporaceae</taxon>
        <taxon>Actinomadura</taxon>
    </lineage>
</organism>
<feature type="region of interest" description="Disordered" evidence="1">
    <location>
        <begin position="143"/>
        <end position="181"/>
    </location>
</feature>
<proteinExistence type="predicted"/>
<feature type="compositionally biased region" description="Low complexity" evidence="1">
    <location>
        <begin position="148"/>
        <end position="158"/>
    </location>
</feature>
<dbReference type="SUPFAM" id="SSF47413">
    <property type="entry name" value="lambda repressor-like DNA-binding domains"/>
    <property type="match status" value="1"/>
</dbReference>
<dbReference type="RefSeq" id="WP_131941824.1">
    <property type="nucleotide sequence ID" value="NZ_BAAAMX010000008.1"/>
</dbReference>
<feature type="domain" description="HTH cro/C1-type" evidence="2">
    <location>
        <begin position="71"/>
        <end position="122"/>
    </location>
</feature>
<gene>
    <name evidence="3" type="ORF">E1284_21885</name>
</gene>
<evidence type="ECO:0000313" key="4">
    <source>
        <dbReference type="Proteomes" id="UP000295431"/>
    </source>
</evidence>
<dbReference type="InterPro" id="IPR001387">
    <property type="entry name" value="Cro/C1-type_HTH"/>
</dbReference>
<keyword evidence="4" id="KW-1185">Reference proteome</keyword>
<accession>A0A4R4NU37</accession>
<evidence type="ECO:0000313" key="3">
    <source>
        <dbReference type="EMBL" id="TDC12929.1"/>
    </source>
</evidence>
<dbReference type="EMBL" id="SMJW01000113">
    <property type="protein sequence ID" value="TDC12929.1"/>
    <property type="molecule type" value="Genomic_DNA"/>
</dbReference>
<name>A0A4R4NU37_9ACTN</name>
<evidence type="ECO:0000259" key="2">
    <source>
        <dbReference type="PROSITE" id="PS50943"/>
    </source>
</evidence>
<protein>
    <submittedName>
        <fullName evidence="3">XRE family transcriptional regulator</fullName>
    </submittedName>
</protein>
<evidence type="ECO:0000256" key="1">
    <source>
        <dbReference type="SAM" id="MobiDB-lite"/>
    </source>
</evidence>
<dbReference type="Gene3D" id="1.10.260.40">
    <property type="entry name" value="lambda repressor-like DNA-binding domains"/>
    <property type="match status" value="1"/>
</dbReference>